<organism evidence="4 5">
    <name type="scientific">Synaphobranchus kaupii</name>
    <name type="common">Kaup's arrowtooth eel</name>
    <dbReference type="NCBI Taxonomy" id="118154"/>
    <lineage>
        <taxon>Eukaryota</taxon>
        <taxon>Metazoa</taxon>
        <taxon>Chordata</taxon>
        <taxon>Craniata</taxon>
        <taxon>Vertebrata</taxon>
        <taxon>Euteleostomi</taxon>
        <taxon>Actinopterygii</taxon>
        <taxon>Neopterygii</taxon>
        <taxon>Teleostei</taxon>
        <taxon>Anguilliformes</taxon>
        <taxon>Synaphobranchidae</taxon>
        <taxon>Synaphobranchus</taxon>
    </lineage>
</organism>
<evidence type="ECO:0000256" key="2">
    <source>
        <dbReference type="SAM" id="MobiDB-lite"/>
    </source>
</evidence>
<protein>
    <recommendedName>
        <fullName evidence="3">C2H2-type domain-containing protein</fullName>
    </recommendedName>
</protein>
<keyword evidence="1" id="KW-0863">Zinc-finger</keyword>
<dbReference type="OrthoDB" id="5981545at2759"/>
<proteinExistence type="predicted"/>
<keyword evidence="5" id="KW-1185">Reference proteome</keyword>
<evidence type="ECO:0000313" key="5">
    <source>
        <dbReference type="Proteomes" id="UP001152622"/>
    </source>
</evidence>
<keyword evidence="1" id="KW-0862">Zinc</keyword>
<dbReference type="InterPro" id="IPR039946">
    <property type="entry name" value="ZN839"/>
</dbReference>
<dbReference type="PANTHER" id="PTHR16116">
    <property type="entry name" value="ZINC FINGER PROTEIN 839"/>
    <property type="match status" value="1"/>
</dbReference>
<feature type="compositionally biased region" description="Low complexity" evidence="2">
    <location>
        <begin position="198"/>
        <end position="207"/>
    </location>
</feature>
<evidence type="ECO:0000313" key="4">
    <source>
        <dbReference type="EMBL" id="KAJ8333332.1"/>
    </source>
</evidence>
<dbReference type="PROSITE" id="PS50157">
    <property type="entry name" value="ZINC_FINGER_C2H2_2"/>
    <property type="match status" value="1"/>
</dbReference>
<dbReference type="Proteomes" id="UP001152622">
    <property type="component" value="Chromosome 24"/>
</dbReference>
<comment type="caution">
    <text evidence="4">The sequence shown here is derived from an EMBL/GenBank/DDBJ whole genome shotgun (WGS) entry which is preliminary data.</text>
</comment>
<feature type="compositionally biased region" description="Polar residues" evidence="2">
    <location>
        <begin position="571"/>
        <end position="585"/>
    </location>
</feature>
<evidence type="ECO:0000256" key="1">
    <source>
        <dbReference type="PROSITE-ProRule" id="PRU00042"/>
    </source>
</evidence>
<feature type="compositionally biased region" description="Acidic residues" evidence="2">
    <location>
        <begin position="485"/>
        <end position="498"/>
    </location>
</feature>
<dbReference type="Pfam" id="PF15961">
    <property type="entry name" value="DUF4764"/>
    <property type="match status" value="1"/>
</dbReference>
<accession>A0A9Q1IB86</accession>
<feature type="region of interest" description="Disordered" evidence="2">
    <location>
        <begin position="1"/>
        <end position="34"/>
    </location>
</feature>
<dbReference type="AlphaFoldDB" id="A0A9Q1IB86"/>
<feature type="compositionally biased region" description="Low complexity" evidence="2">
    <location>
        <begin position="557"/>
        <end position="570"/>
    </location>
</feature>
<feature type="domain" description="C2H2-type" evidence="3">
    <location>
        <begin position="523"/>
        <end position="550"/>
    </location>
</feature>
<dbReference type="GO" id="GO:0008270">
    <property type="term" value="F:zinc ion binding"/>
    <property type="evidence" value="ECO:0007669"/>
    <property type="project" value="UniProtKB-KW"/>
</dbReference>
<keyword evidence="1" id="KW-0479">Metal-binding</keyword>
<feature type="compositionally biased region" description="Low complexity" evidence="2">
    <location>
        <begin position="407"/>
        <end position="427"/>
    </location>
</feature>
<feature type="region of interest" description="Disordered" evidence="2">
    <location>
        <begin position="399"/>
        <end position="508"/>
    </location>
</feature>
<reference evidence="4" key="1">
    <citation type="journal article" date="2023" name="Science">
        <title>Genome structures resolve the early diversification of teleost fishes.</title>
        <authorList>
            <person name="Parey E."/>
            <person name="Louis A."/>
            <person name="Montfort J."/>
            <person name="Bouchez O."/>
            <person name="Roques C."/>
            <person name="Iampietro C."/>
            <person name="Lluch J."/>
            <person name="Castinel A."/>
            <person name="Donnadieu C."/>
            <person name="Desvignes T."/>
            <person name="Floi Bucao C."/>
            <person name="Jouanno E."/>
            <person name="Wen M."/>
            <person name="Mejri S."/>
            <person name="Dirks R."/>
            <person name="Jansen H."/>
            <person name="Henkel C."/>
            <person name="Chen W.J."/>
            <person name="Zahm M."/>
            <person name="Cabau C."/>
            <person name="Klopp C."/>
            <person name="Thompson A.W."/>
            <person name="Robinson-Rechavi M."/>
            <person name="Braasch I."/>
            <person name="Lecointre G."/>
            <person name="Bobe J."/>
            <person name="Postlethwait J.H."/>
            <person name="Berthelot C."/>
            <person name="Roest Crollius H."/>
            <person name="Guiguen Y."/>
        </authorList>
    </citation>
    <scope>NUCLEOTIDE SEQUENCE</scope>
    <source>
        <strain evidence="4">WJC10195</strain>
    </source>
</reference>
<dbReference type="PANTHER" id="PTHR16116:SF5">
    <property type="entry name" value="ZINC FINGER PROTEIN 839"/>
    <property type="match status" value="1"/>
</dbReference>
<dbReference type="InterPro" id="IPR031885">
    <property type="entry name" value="DUF4764"/>
</dbReference>
<feature type="region of interest" description="Disordered" evidence="2">
    <location>
        <begin position="611"/>
        <end position="664"/>
    </location>
</feature>
<dbReference type="InterPro" id="IPR013087">
    <property type="entry name" value="Znf_C2H2_type"/>
</dbReference>
<sequence length="664" mass="69447">MADKEDESNMTAEAGEGECSSAAPPHGVAGLARNGDPVVLENTHSASNNCEELTLVVKDTAENTVIPEYFQGSVQEGAVLGQDGQVASGLLSERNVVTTPRIETVTTANFSAVTGELVESLSPVTTTIIYVQPDGSFVEGTGLTAEEQRQLVEQLAHQQLVEVTEHEAARLFQQQRPPFIPGGALAPSELQQVIDQVSRSQQSAAQAEPHSVHPPAQRQEPVQAVCEQPPASISLPPGYVLAAGSATQDAPARTQPLCIVHNASQQLQNVAKQVALQQGQSHNGTRLIHKKQLETIRIQVPIPPPQHEAKPRPVAPLALLQQRAHPTGQTPKVGVSTPQIIHITPVIGQQQYVLANPGEPPIQLLLQRPASLVGGAVQRHASLIGGAIPVLHKVSLQTPVNGKAGRPAPSSGHAPAPAPPTSHGHAPAPAPPATGAPEQKEKQKPRRPQKVQTRSGRVSRPPKHKVKDYKFIKTEDLVDGRQSDSDDYSEISVEEESGEGPAGGGGNPNVAAAANVYLTTKTFKCRSCEKAYIGLGGLTRHYRLNPGHAPPPLGSKTDTPPASAPTAAQTGHCSSASTNQITSNPAEPVPMATPGVALATAPGEKVDLLPLQGALAPGPGKPRGRTGRPRAGAHAGRRGRPGRPPKTLQPPPEESKTEGGAAGV</sequence>
<feature type="compositionally biased region" description="Low complexity" evidence="2">
    <location>
        <begin position="12"/>
        <end position="23"/>
    </location>
</feature>
<name>A0A9Q1IB86_SYNKA</name>
<evidence type="ECO:0000259" key="3">
    <source>
        <dbReference type="PROSITE" id="PS50157"/>
    </source>
</evidence>
<dbReference type="EMBL" id="JAINUF010000024">
    <property type="protein sequence ID" value="KAJ8333332.1"/>
    <property type="molecule type" value="Genomic_DNA"/>
</dbReference>
<gene>
    <name evidence="4" type="ORF">SKAU_G00422280</name>
</gene>
<feature type="compositionally biased region" description="Basic and acidic residues" evidence="2">
    <location>
        <begin position="468"/>
        <end position="484"/>
    </location>
</feature>
<feature type="region of interest" description="Disordered" evidence="2">
    <location>
        <begin position="195"/>
        <end position="229"/>
    </location>
</feature>
<feature type="region of interest" description="Disordered" evidence="2">
    <location>
        <begin position="544"/>
        <end position="594"/>
    </location>
</feature>